<keyword evidence="4" id="KW-1185">Reference proteome</keyword>
<evidence type="ECO:0000313" key="5">
    <source>
        <dbReference type="WormBase" id="F54D12.2"/>
    </source>
</evidence>
<dbReference type="KEGG" id="cel:CELE_F54D12.2"/>
<dbReference type="UCSC" id="F54D12.2">
    <property type="organism name" value="c. elegans"/>
</dbReference>
<dbReference type="InterPro" id="IPR006583">
    <property type="entry name" value="PAN-3_domain"/>
</dbReference>
<dbReference type="RefSeq" id="NP_493962.2">
    <property type="nucleotide sequence ID" value="NM_061561.2"/>
</dbReference>
<evidence type="ECO:0000313" key="3">
    <source>
        <dbReference type="EMBL" id="CCD71778.2"/>
    </source>
</evidence>
<evidence type="ECO:0000313" key="4">
    <source>
        <dbReference type="Proteomes" id="UP000001940"/>
    </source>
</evidence>
<name>O44834_CAEEL</name>
<dbReference type="Proteomes" id="UP000001940">
    <property type="component" value="Chromosome II"/>
</dbReference>
<dbReference type="PaxDb" id="6239-F54D12.2"/>
<dbReference type="SMART" id="SM00605">
    <property type="entry name" value="CW"/>
    <property type="match status" value="1"/>
</dbReference>
<dbReference type="HOGENOM" id="CLU_973976_0_0_1"/>
<dbReference type="PANTHER" id="PTHR47629:SF10">
    <property type="entry name" value="PAN-3 DOMAIN-CONTAINING PROTEIN"/>
    <property type="match status" value="1"/>
</dbReference>
<feature type="signal peptide" evidence="1">
    <location>
        <begin position="1"/>
        <end position="15"/>
    </location>
</feature>
<dbReference type="FunCoup" id="O44834">
    <property type="interactions" value="314"/>
</dbReference>
<dbReference type="GeneID" id="186239"/>
<dbReference type="PANTHER" id="PTHR47629">
    <property type="entry name" value="C-TYPE LECTIN-RELATED"/>
    <property type="match status" value="1"/>
</dbReference>
<keyword evidence="1" id="KW-0732">Signal</keyword>
<protein>
    <submittedName>
        <fullName evidence="3">PAN-3 domain-containing protein</fullName>
    </submittedName>
</protein>
<dbReference type="EMBL" id="BX284602">
    <property type="protein sequence ID" value="CCD71778.2"/>
    <property type="molecule type" value="Genomic_DNA"/>
</dbReference>
<evidence type="ECO:0000259" key="2">
    <source>
        <dbReference type="SMART" id="SM00605"/>
    </source>
</evidence>
<dbReference type="AGR" id="WB:WBGene00018816"/>
<dbReference type="OrthoDB" id="5904271at2759"/>
<gene>
    <name evidence="3" type="ORF">CELE_F54D12.2</name>
    <name evidence="3 5" type="ORF">F54D12.2</name>
</gene>
<organism evidence="3 4">
    <name type="scientific">Caenorhabditis elegans</name>
    <dbReference type="NCBI Taxonomy" id="6239"/>
    <lineage>
        <taxon>Eukaryota</taxon>
        <taxon>Metazoa</taxon>
        <taxon>Ecdysozoa</taxon>
        <taxon>Nematoda</taxon>
        <taxon>Chromadorea</taxon>
        <taxon>Rhabditida</taxon>
        <taxon>Rhabditina</taxon>
        <taxon>Rhabditomorpha</taxon>
        <taxon>Rhabditoidea</taxon>
        <taxon>Rhabditidae</taxon>
        <taxon>Peloderinae</taxon>
        <taxon>Caenorhabditis</taxon>
    </lineage>
</organism>
<proteinExistence type="predicted"/>
<dbReference type="CTD" id="186239"/>
<feature type="chain" id="PRO_5012361834" evidence="1">
    <location>
        <begin position="16"/>
        <end position="286"/>
    </location>
</feature>
<evidence type="ECO:0000256" key="1">
    <source>
        <dbReference type="SAM" id="SignalP"/>
    </source>
</evidence>
<dbReference type="InParanoid" id="O44834"/>
<dbReference type="WormBase" id="F54D12.2">
    <property type="protein sequence ID" value="CE48229"/>
    <property type="gene ID" value="WBGene00018816"/>
</dbReference>
<reference evidence="3 4" key="1">
    <citation type="journal article" date="1998" name="Science">
        <title>Genome sequence of the nematode C. elegans: a platform for investigating biology.</title>
        <authorList>
            <consortium name="The C. elegans sequencing consortium"/>
            <person name="Sulson J.E."/>
            <person name="Waterston R."/>
        </authorList>
    </citation>
    <scope>NUCLEOTIDE SEQUENCE [LARGE SCALE GENOMIC DNA]</scope>
    <source>
        <strain evidence="3 4">Bristol N2</strain>
    </source>
</reference>
<accession>O44834</accession>
<sequence>MTSWLFLFLIYPINSIMVSVRGAPETSTSYPTGIINDLTWDECVEQCITTENCILAYSNSLDVCYLYAVGDVIEVRNDQNGYSDLKDTVSFKMLKWPEQCAKRSVNMLVGIINPYKKNNITSYTIAISPETGNYQIKYVYTLTDGCGDWLKPVPTCQNCPVTMFSFIAMPETRTVIAPPNIKSWTDCMFACYLNTNCMAAFMTGYPNCRNVMYGNVTSWIKLLAKLPKSKSLLNYIAVKYVYDKVSCLKNFASLFTSSTLYTQSTDQYSSYQTTTLSDNKTTIQYF</sequence>
<dbReference type="eggNOG" id="ENOG502THZD">
    <property type="taxonomic scope" value="Eukaryota"/>
</dbReference>
<dbReference type="Pfam" id="PF08277">
    <property type="entry name" value="PAN_3"/>
    <property type="match status" value="2"/>
</dbReference>
<feature type="domain" description="PAN-3" evidence="2">
    <location>
        <begin position="1"/>
        <end position="132"/>
    </location>
</feature>
<dbReference type="AlphaFoldDB" id="O44834"/>
<dbReference type="PIR" id="T32823">
    <property type="entry name" value="T32823"/>
</dbReference>